<evidence type="ECO:0000256" key="3">
    <source>
        <dbReference type="ARBA" id="ARBA00022771"/>
    </source>
</evidence>
<evidence type="ECO:0000313" key="7">
    <source>
        <dbReference type="EMBL" id="MDP0588796.1"/>
    </source>
</evidence>
<evidence type="ECO:0000256" key="2">
    <source>
        <dbReference type="ARBA" id="ARBA00022737"/>
    </source>
</evidence>
<keyword evidence="8" id="KW-1185">Reference proteome</keyword>
<proteinExistence type="predicted"/>
<feature type="domain" description="C2H2-type" evidence="6">
    <location>
        <begin position="265"/>
        <end position="288"/>
    </location>
</feature>
<dbReference type="PANTHER" id="PTHR24376">
    <property type="entry name" value="ZINC FINGER PROTEIN"/>
    <property type="match status" value="1"/>
</dbReference>
<keyword evidence="3 5" id="KW-0863">Zinc-finger</keyword>
<feature type="domain" description="C2H2-type" evidence="6">
    <location>
        <begin position="294"/>
        <end position="321"/>
    </location>
</feature>
<dbReference type="PROSITE" id="PS50157">
    <property type="entry name" value="ZINC_FINGER_C2H2_2"/>
    <property type="match status" value="6"/>
</dbReference>
<feature type="domain" description="C2H2-type" evidence="6">
    <location>
        <begin position="418"/>
        <end position="445"/>
    </location>
</feature>
<dbReference type="PANTHER" id="PTHR24376:SF235">
    <property type="entry name" value="C2H2-TYPE DOMAIN-CONTAINING PROTEIN"/>
    <property type="match status" value="1"/>
</dbReference>
<dbReference type="Gene3D" id="3.30.160.60">
    <property type="entry name" value="Classic Zinc Finger"/>
    <property type="match status" value="4"/>
</dbReference>
<keyword evidence="4" id="KW-0862">Zinc</keyword>
<dbReference type="AlphaFoldDB" id="A0AA90SMF7"/>
<organism evidence="7 8">
    <name type="scientific">Candidatus Endonucleibacter bathymodioli</name>
    <dbReference type="NCBI Taxonomy" id="539814"/>
    <lineage>
        <taxon>Bacteria</taxon>
        <taxon>Pseudomonadati</taxon>
        <taxon>Pseudomonadota</taxon>
        <taxon>Gammaproteobacteria</taxon>
        <taxon>Oceanospirillales</taxon>
        <taxon>Endozoicomonadaceae</taxon>
        <taxon>Candidatus Endonucleibacter</taxon>
    </lineage>
</organism>
<dbReference type="SMART" id="SM00355">
    <property type="entry name" value="ZnF_C2H2"/>
    <property type="match status" value="8"/>
</dbReference>
<keyword evidence="1" id="KW-0479">Metal-binding</keyword>
<feature type="domain" description="C2H2-type" evidence="6">
    <location>
        <begin position="237"/>
        <end position="264"/>
    </location>
</feature>
<dbReference type="SUPFAM" id="SSF57667">
    <property type="entry name" value="beta-beta-alpha zinc fingers"/>
    <property type="match status" value="4"/>
</dbReference>
<sequence length="532" mass="60816">MLLSCLLLASWYTKSASEQSIDAGVLLEVIRALEKSGKWVFKEVSPELVPECRSNERILLIIDSVFFVDKHSLVDGVLHFDDCNDLGLDLDLGLSTGIETGIDTRVEDYLVLCLISMLESNLQKETFVNNPNHISAKYSKLSEKISSCGCALLEVNTDNIFVDIASGKGFFNYAAVGSFTCNSDYKIECNIQNITYNIESNKEELQTQKAIEIDAKSDCVSGTSITKKSRVKSRQHCKCDVCGDILSGASSLKKHMNIHNPNPEYRCSLCFKYYNSKSSLIKHRKIRHFICYEHVCETCHERFAEYNALKKHRTIHVREQVLRCDCCNDLFSTQYNLTTHYEVCKKKYRSDNRKHAAVGKIPSNDDEIEYNITNIICNDRESKPESQIQENGWFDAKGNYVLGASINKKCKIKADKKCKCDVCGRIICNSLALKVHMRTHNLSDAYKCSLCCKYYASSTGLKKHFAAKHAIYIDHVCSKCQERFTVYKDYRKHRMMHGRNDIHKCDYCKVSFSTKSNLDIHINTCKKNTRQW</sequence>
<accession>A0AA90SMF7</accession>
<dbReference type="GO" id="GO:0001228">
    <property type="term" value="F:DNA-binding transcription activator activity, RNA polymerase II-specific"/>
    <property type="evidence" value="ECO:0007669"/>
    <property type="project" value="TreeGrafter"/>
</dbReference>
<dbReference type="EMBL" id="JASXSV010000007">
    <property type="protein sequence ID" value="MDP0588796.1"/>
    <property type="molecule type" value="Genomic_DNA"/>
</dbReference>
<reference evidence="7 8" key="1">
    <citation type="journal article" date="2023" name="bioRxiv">
        <title>An intranuclear bacterial parasite of deep-sea mussels expresses apoptosis inhibitors acquired from its host.</title>
        <authorList>
            <person name="Gonzalez Porras M.A."/>
            <person name="Assie A."/>
            <person name="Tietjen M."/>
            <person name="Violette M."/>
            <person name="Kleiner M."/>
            <person name="Gruber-Vodicka H."/>
            <person name="Dubilier N."/>
            <person name="Leisch N."/>
        </authorList>
    </citation>
    <scope>NUCLEOTIDE SEQUENCE [LARGE SCALE GENOMIC DNA]</scope>
    <source>
        <strain evidence="7">IAP13</strain>
    </source>
</reference>
<dbReference type="GO" id="GO:0008270">
    <property type="term" value="F:zinc ion binding"/>
    <property type="evidence" value="ECO:0007669"/>
    <property type="project" value="UniProtKB-KW"/>
</dbReference>
<name>A0AA90SMF7_9GAMM</name>
<gene>
    <name evidence="7" type="ORF">QS748_06200</name>
</gene>
<evidence type="ECO:0000256" key="1">
    <source>
        <dbReference type="ARBA" id="ARBA00022723"/>
    </source>
</evidence>
<evidence type="ECO:0000259" key="6">
    <source>
        <dbReference type="PROSITE" id="PS50157"/>
    </source>
</evidence>
<evidence type="ECO:0000313" key="8">
    <source>
        <dbReference type="Proteomes" id="UP001178148"/>
    </source>
</evidence>
<feature type="domain" description="C2H2-type" evidence="6">
    <location>
        <begin position="446"/>
        <end position="470"/>
    </location>
</feature>
<dbReference type="PROSITE" id="PS00028">
    <property type="entry name" value="ZINC_FINGER_C2H2_1"/>
    <property type="match status" value="6"/>
</dbReference>
<feature type="domain" description="C2H2-type" evidence="6">
    <location>
        <begin position="475"/>
        <end position="502"/>
    </location>
</feature>
<evidence type="ECO:0000256" key="5">
    <source>
        <dbReference type="PROSITE-ProRule" id="PRU00042"/>
    </source>
</evidence>
<dbReference type="InterPro" id="IPR013087">
    <property type="entry name" value="Znf_C2H2_type"/>
</dbReference>
<keyword evidence="2" id="KW-0677">Repeat</keyword>
<protein>
    <submittedName>
        <fullName evidence="7">C2H2-type zinc finger protein</fullName>
    </submittedName>
</protein>
<comment type="caution">
    <text evidence="7">The sequence shown here is derived from an EMBL/GenBank/DDBJ whole genome shotgun (WGS) entry which is preliminary data.</text>
</comment>
<dbReference type="Pfam" id="PF00096">
    <property type="entry name" value="zf-C2H2"/>
    <property type="match status" value="3"/>
</dbReference>
<dbReference type="Proteomes" id="UP001178148">
    <property type="component" value="Unassembled WGS sequence"/>
</dbReference>
<dbReference type="InterPro" id="IPR036236">
    <property type="entry name" value="Znf_C2H2_sf"/>
</dbReference>
<dbReference type="GO" id="GO:0000978">
    <property type="term" value="F:RNA polymerase II cis-regulatory region sequence-specific DNA binding"/>
    <property type="evidence" value="ECO:0007669"/>
    <property type="project" value="TreeGrafter"/>
</dbReference>
<evidence type="ECO:0000256" key="4">
    <source>
        <dbReference type="ARBA" id="ARBA00022833"/>
    </source>
</evidence>